<comment type="caution">
    <text evidence="2">The sequence shown here is derived from an EMBL/GenBank/DDBJ whole genome shotgun (WGS) entry which is preliminary data.</text>
</comment>
<protein>
    <submittedName>
        <fullName evidence="2">Uncharacterized protein</fullName>
    </submittedName>
</protein>
<reference evidence="2 3" key="1">
    <citation type="submission" date="2023-09" db="EMBL/GenBank/DDBJ databases">
        <authorList>
            <person name="Wang M."/>
        </authorList>
    </citation>
    <scope>NUCLEOTIDE SEQUENCE [LARGE SCALE GENOMIC DNA]</scope>
    <source>
        <strain evidence="2">GT-2023</strain>
        <tissue evidence="2">Liver</tissue>
    </source>
</reference>
<accession>A0ABR3MEX7</accession>
<dbReference type="EMBL" id="JAYMGO010000013">
    <property type="protein sequence ID" value="KAL1263659.1"/>
    <property type="molecule type" value="Genomic_DNA"/>
</dbReference>
<dbReference type="Proteomes" id="UP001558613">
    <property type="component" value="Unassembled WGS sequence"/>
</dbReference>
<evidence type="ECO:0000256" key="1">
    <source>
        <dbReference type="SAM" id="MobiDB-lite"/>
    </source>
</evidence>
<name>A0ABR3MEX7_9TELE</name>
<feature type="region of interest" description="Disordered" evidence="1">
    <location>
        <begin position="1"/>
        <end position="22"/>
    </location>
</feature>
<evidence type="ECO:0000313" key="2">
    <source>
        <dbReference type="EMBL" id="KAL1263659.1"/>
    </source>
</evidence>
<keyword evidence="3" id="KW-1185">Reference proteome</keyword>
<organism evidence="2 3">
    <name type="scientific">Cirrhinus molitorella</name>
    <name type="common">mud carp</name>
    <dbReference type="NCBI Taxonomy" id="172907"/>
    <lineage>
        <taxon>Eukaryota</taxon>
        <taxon>Metazoa</taxon>
        <taxon>Chordata</taxon>
        <taxon>Craniata</taxon>
        <taxon>Vertebrata</taxon>
        <taxon>Euteleostomi</taxon>
        <taxon>Actinopterygii</taxon>
        <taxon>Neopterygii</taxon>
        <taxon>Teleostei</taxon>
        <taxon>Ostariophysi</taxon>
        <taxon>Cypriniformes</taxon>
        <taxon>Cyprinidae</taxon>
        <taxon>Labeoninae</taxon>
        <taxon>Labeonini</taxon>
        <taxon>Cirrhinus</taxon>
    </lineage>
</organism>
<sequence length="70" mass="7469">MCGGHADLQLFSSSQEHNGGQEGVKITARVMGSGLRALQDTAADVPGRCSHTRQDNEEISLCALTRSRGR</sequence>
<evidence type="ECO:0000313" key="3">
    <source>
        <dbReference type="Proteomes" id="UP001558613"/>
    </source>
</evidence>
<proteinExistence type="predicted"/>
<gene>
    <name evidence="2" type="ORF">QQF64_006398</name>
</gene>